<keyword evidence="1" id="KW-0479">Metal-binding</keyword>
<gene>
    <name evidence="6" type="ORF">HHK36_007033</name>
</gene>
<feature type="domain" description="RING-type" evidence="5">
    <location>
        <begin position="57"/>
        <end position="99"/>
    </location>
</feature>
<dbReference type="OrthoDB" id="9984778at2759"/>
<evidence type="ECO:0000256" key="2">
    <source>
        <dbReference type="ARBA" id="ARBA00022771"/>
    </source>
</evidence>
<dbReference type="PROSITE" id="PS50089">
    <property type="entry name" value="ZF_RING_2"/>
    <property type="match status" value="1"/>
</dbReference>
<dbReference type="GO" id="GO:0061630">
    <property type="term" value="F:ubiquitin protein ligase activity"/>
    <property type="evidence" value="ECO:0007669"/>
    <property type="project" value="TreeGrafter"/>
</dbReference>
<dbReference type="PANTHER" id="PTHR45969">
    <property type="entry name" value="RING ZINC FINGER PROTEIN-RELATED"/>
    <property type="match status" value="1"/>
</dbReference>
<protein>
    <recommendedName>
        <fullName evidence="5">RING-type domain-containing protein</fullName>
    </recommendedName>
</protein>
<evidence type="ECO:0000313" key="6">
    <source>
        <dbReference type="EMBL" id="KAF8407895.1"/>
    </source>
</evidence>
<dbReference type="EMBL" id="JABCRI010000004">
    <property type="protein sequence ID" value="KAF8407895.1"/>
    <property type="molecule type" value="Genomic_DNA"/>
</dbReference>
<evidence type="ECO:0000313" key="7">
    <source>
        <dbReference type="Proteomes" id="UP000655225"/>
    </source>
</evidence>
<evidence type="ECO:0000259" key="5">
    <source>
        <dbReference type="PROSITE" id="PS50089"/>
    </source>
</evidence>
<proteinExistence type="predicted"/>
<evidence type="ECO:0000256" key="1">
    <source>
        <dbReference type="ARBA" id="ARBA00022723"/>
    </source>
</evidence>
<name>A0A834ZLS2_TETSI</name>
<dbReference type="Pfam" id="PF13639">
    <property type="entry name" value="zf-RING_2"/>
    <property type="match status" value="1"/>
</dbReference>
<evidence type="ECO:0000256" key="3">
    <source>
        <dbReference type="ARBA" id="ARBA00022833"/>
    </source>
</evidence>
<dbReference type="GO" id="GO:0016567">
    <property type="term" value="P:protein ubiquitination"/>
    <property type="evidence" value="ECO:0007669"/>
    <property type="project" value="TreeGrafter"/>
</dbReference>
<dbReference type="SUPFAM" id="SSF57850">
    <property type="entry name" value="RING/U-box"/>
    <property type="match status" value="1"/>
</dbReference>
<keyword evidence="7" id="KW-1185">Reference proteome</keyword>
<dbReference type="GO" id="GO:0008270">
    <property type="term" value="F:zinc ion binding"/>
    <property type="evidence" value="ECO:0007669"/>
    <property type="project" value="UniProtKB-KW"/>
</dbReference>
<dbReference type="SMART" id="SM00184">
    <property type="entry name" value="RING"/>
    <property type="match status" value="1"/>
</dbReference>
<dbReference type="Gene3D" id="3.30.40.10">
    <property type="entry name" value="Zinc/RING finger domain, C3HC4 (zinc finger)"/>
    <property type="match status" value="1"/>
</dbReference>
<comment type="caution">
    <text evidence="6">The sequence shown here is derived from an EMBL/GenBank/DDBJ whole genome shotgun (WGS) entry which is preliminary data.</text>
</comment>
<keyword evidence="2 4" id="KW-0863">Zinc-finger</keyword>
<organism evidence="6 7">
    <name type="scientific">Tetracentron sinense</name>
    <name type="common">Spur-leaf</name>
    <dbReference type="NCBI Taxonomy" id="13715"/>
    <lineage>
        <taxon>Eukaryota</taxon>
        <taxon>Viridiplantae</taxon>
        <taxon>Streptophyta</taxon>
        <taxon>Embryophyta</taxon>
        <taxon>Tracheophyta</taxon>
        <taxon>Spermatophyta</taxon>
        <taxon>Magnoliopsida</taxon>
        <taxon>Trochodendrales</taxon>
        <taxon>Trochodendraceae</taxon>
        <taxon>Tetracentron</taxon>
    </lineage>
</organism>
<dbReference type="AlphaFoldDB" id="A0A834ZLS2"/>
<evidence type="ECO:0000256" key="4">
    <source>
        <dbReference type="PROSITE-ProRule" id="PRU00175"/>
    </source>
</evidence>
<keyword evidence="3" id="KW-0862">Zinc</keyword>
<dbReference type="OMA" id="IACERSK"/>
<dbReference type="Proteomes" id="UP000655225">
    <property type="component" value="Unassembled WGS sequence"/>
</dbReference>
<reference evidence="6 7" key="1">
    <citation type="submission" date="2020-04" db="EMBL/GenBank/DDBJ databases">
        <title>Plant Genome Project.</title>
        <authorList>
            <person name="Zhang R.-G."/>
        </authorList>
    </citation>
    <scope>NUCLEOTIDE SEQUENCE [LARGE SCALE GENOMIC DNA]</scope>
    <source>
        <strain evidence="6">YNK0</strain>
        <tissue evidence="6">Leaf</tissue>
    </source>
</reference>
<dbReference type="InterPro" id="IPR001841">
    <property type="entry name" value="Znf_RING"/>
</dbReference>
<sequence length="181" mass="20958">MGSSYSLLTITHFKQAWNLLFHQSHAKSFEHDSPKKGEEVGIRRFKCKPELVQEVECAVCLCRIEEGEEIRELRCDHIFHRVCLDRWLGYGHATCPLCRGSSDPRRMAANLGEEDESHVLLFSPFCSSNIACERSKWWLRSNTSSQDNQIRHLVCLIENAIINLLKGQEQTTWLIDLLDDR</sequence>
<dbReference type="InterPro" id="IPR013083">
    <property type="entry name" value="Znf_RING/FYVE/PHD"/>
</dbReference>
<accession>A0A834ZLS2</accession>
<dbReference type="PANTHER" id="PTHR45969:SF55">
    <property type="entry name" value="OS07G0686300 PROTEIN"/>
    <property type="match status" value="1"/>
</dbReference>